<evidence type="ECO:0000313" key="6">
    <source>
        <dbReference type="EMBL" id="GAG08155.1"/>
    </source>
</evidence>
<dbReference type="AlphaFoldDB" id="X0UR38"/>
<evidence type="ECO:0000256" key="5">
    <source>
        <dbReference type="ARBA" id="ARBA00023239"/>
    </source>
</evidence>
<dbReference type="EMBL" id="BARS01023147">
    <property type="protein sequence ID" value="GAG08155.1"/>
    <property type="molecule type" value="Genomic_DNA"/>
</dbReference>
<protein>
    <recommendedName>
        <fullName evidence="7">Amino acid decarboxylase</fullName>
    </recommendedName>
</protein>
<dbReference type="InterPro" id="IPR015421">
    <property type="entry name" value="PyrdxlP-dep_Trfase_major"/>
</dbReference>
<dbReference type="SUPFAM" id="SSF53383">
    <property type="entry name" value="PLP-dependent transferases"/>
    <property type="match status" value="1"/>
</dbReference>
<feature type="non-terminal residue" evidence="6">
    <location>
        <position position="1"/>
    </location>
</feature>
<dbReference type="Gene3D" id="3.90.1150.10">
    <property type="entry name" value="Aspartate Aminotransferase, domain 1"/>
    <property type="match status" value="1"/>
</dbReference>
<evidence type="ECO:0000256" key="2">
    <source>
        <dbReference type="ARBA" id="ARBA00009533"/>
    </source>
</evidence>
<dbReference type="GO" id="GO:0030170">
    <property type="term" value="F:pyridoxal phosphate binding"/>
    <property type="evidence" value="ECO:0007669"/>
    <property type="project" value="InterPro"/>
</dbReference>
<comment type="caution">
    <text evidence="6">The sequence shown here is derived from an EMBL/GenBank/DDBJ whole genome shotgun (WGS) entry which is preliminary data.</text>
</comment>
<dbReference type="InterPro" id="IPR002129">
    <property type="entry name" value="PyrdxlP-dep_de-COase"/>
</dbReference>
<evidence type="ECO:0000256" key="4">
    <source>
        <dbReference type="ARBA" id="ARBA00022898"/>
    </source>
</evidence>
<proteinExistence type="inferred from homology"/>
<reference evidence="6" key="1">
    <citation type="journal article" date="2014" name="Front. Microbiol.">
        <title>High frequency of phylogenetically diverse reductive dehalogenase-homologous genes in deep subseafloor sedimentary metagenomes.</title>
        <authorList>
            <person name="Kawai M."/>
            <person name="Futagami T."/>
            <person name="Toyoda A."/>
            <person name="Takaki Y."/>
            <person name="Nishi S."/>
            <person name="Hori S."/>
            <person name="Arai W."/>
            <person name="Tsubouchi T."/>
            <person name="Morono Y."/>
            <person name="Uchiyama I."/>
            <person name="Ito T."/>
            <person name="Fujiyama A."/>
            <person name="Inagaki F."/>
            <person name="Takami H."/>
        </authorList>
    </citation>
    <scope>NUCLEOTIDE SEQUENCE</scope>
    <source>
        <strain evidence="6">Expedition CK06-06</strain>
    </source>
</reference>
<name>X0UR38_9ZZZZ</name>
<gene>
    <name evidence="6" type="ORF">S01H1_36889</name>
</gene>
<comment type="cofactor">
    <cofactor evidence="1">
        <name>pyridoxal 5'-phosphate</name>
        <dbReference type="ChEBI" id="CHEBI:597326"/>
    </cofactor>
</comment>
<keyword evidence="5" id="KW-0456">Lyase</keyword>
<dbReference type="InterPro" id="IPR015422">
    <property type="entry name" value="PyrdxlP-dep_Trfase_small"/>
</dbReference>
<dbReference type="InterPro" id="IPR015424">
    <property type="entry name" value="PyrdxlP-dep_Trfase"/>
</dbReference>
<dbReference type="InterPro" id="IPR010977">
    <property type="entry name" value="Aromatic_deC"/>
</dbReference>
<sequence length="270" mass="29919">SGFDIRREGLQAAQKPMTLYGSVETHSSNQKAVELLGLGSATLRRIPVNTEFQIVLPALEAAVSKDREDGFHPICVIGNAGTVNTGAIDDLKALADFCQREGLWFHIDGAFGALAALSPDLRPLLSGLERADSLAFDLHKWMYMPYEIGCVLVRNEANHRCAFSMSADYLAHAERGLAGGSLWFSEYGPQLSRGFRALKAWMSIKEHGIKKYGRLIKQNVDQARYLADLVDDSPDLERLAPVPLNIVCFRFKADRLDDTSLNQLNQELLI</sequence>
<keyword evidence="4" id="KW-0663">Pyridoxal phosphate</keyword>
<dbReference type="GO" id="GO:0016831">
    <property type="term" value="F:carboxy-lyase activity"/>
    <property type="evidence" value="ECO:0007669"/>
    <property type="project" value="UniProtKB-KW"/>
</dbReference>
<organism evidence="6">
    <name type="scientific">marine sediment metagenome</name>
    <dbReference type="NCBI Taxonomy" id="412755"/>
    <lineage>
        <taxon>unclassified sequences</taxon>
        <taxon>metagenomes</taxon>
        <taxon>ecological metagenomes</taxon>
    </lineage>
</organism>
<dbReference type="PANTHER" id="PTHR11999:SF70">
    <property type="entry name" value="MIP05841P"/>
    <property type="match status" value="1"/>
</dbReference>
<dbReference type="GO" id="GO:0019752">
    <property type="term" value="P:carboxylic acid metabolic process"/>
    <property type="evidence" value="ECO:0007669"/>
    <property type="project" value="InterPro"/>
</dbReference>
<evidence type="ECO:0000256" key="3">
    <source>
        <dbReference type="ARBA" id="ARBA00022793"/>
    </source>
</evidence>
<feature type="non-terminal residue" evidence="6">
    <location>
        <position position="270"/>
    </location>
</feature>
<evidence type="ECO:0000256" key="1">
    <source>
        <dbReference type="ARBA" id="ARBA00001933"/>
    </source>
</evidence>
<keyword evidence="3" id="KW-0210">Decarboxylase</keyword>
<dbReference type="Pfam" id="PF00282">
    <property type="entry name" value="Pyridoxal_deC"/>
    <property type="match status" value="1"/>
</dbReference>
<accession>X0UR38</accession>
<dbReference type="PANTHER" id="PTHR11999">
    <property type="entry name" value="GROUP II PYRIDOXAL-5-PHOSPHATE DECARBOXYLASE"/>
    <property type="match status" value="1"/>
</dbReference>
<evidence type="ECO:0008006" key="7">
    <source>
        <dbReference type="Google" id="ProtNLM"/>
    </source>
</evidence>
<comment type="similarity">
    <text evidence="2">Belongs to the group II decarboxylase family.</text>
</comment>
<dbReference type="Gene3D" id="3.40.640.10">
    <property type="entry name" value="Type I PLP-dependent aspartate aminotransferase-like (Major domain)"/>
    <property type="match status" value="1"/>
</dbReference>